<keyword evidence="2" id="KW-0723">Serine/threonine-protein kinase</keyword>
<evidence type="ECO:0000256" key="5">
    <source>
        <dbReference type="ARBA" id="ARBA00022741"/>
    </source>
</evidence>
<dbReference type="InterPro" id="IPR005543">
    <property type="entry name" value="PASTA_dom"/>
</dbReference>
<feature type="domain" description="Protein kinase" evidence="12">
    <location>
        <begin position="12"/>
        <end position="285"/>
    </location>
</feature>
<dbReference type="PANTHER" id="PTHR43289:SF6">
    <property type="entry name" value="SERINE_THREONINE-PROTEIN KINASE NEKL-3"/>
    <property type="match status" value="1"/>
</dbReference>
<dbReference type="GO" id="GO:0045717">
    <property type="term" value="P:negative regulation of fatty acid biosynthetic process"/>
    <property type="evidence" value="ECO:0007669"/>
    <property type="project" value="UniProtKB-ARBA"/>
</dbReference>
<dbReference type="Pfam" id="PF00069">
    <property type="entry name" value="Pkinase"/>
    <property type="match status" value="1"/>
</dbReference>
<dbReference type="EMBL" id="BJUW01000006">
    <property type="protein sequence ID" value="GEK86442.1"/>
    <property type="molecule type" value="Genomic_DNA"/>
</dbReference>
<sequence length="568" mass="60329">MSTEPRIIAERYRVDELIGHGGMAKVFRGYDITLGRDIAIKILDPSLARDTAFRTRFRLEAQAASRMSHPSIVRVYDAGDPSSAEGGPVAGAPGSEPYIIMELVQGRQLKDIISGGPVPVEDAVRYVDGILEALDYSHRAGVVHRDIKPGNVMVTDKGQVKVMDFGIARAVSDSSSTVAETTQILGTAAYFSPEQAKGEPVDARADLYSTGVVLYELLTGRQPFRGDSPVAVAYQHVSETPLPPTEVNEDSPRSLDPIVLRALAKDPYQRYPDAASFRVALDGAVSGKAPTKKQLGALTSELYGPSPRQAQETARSLRQLSTDTTMARTQSGPPVAWIWAGVALLAVLLISVLLWVIMMPRGEQIPASSRIVPDLVDVSYERAQADLLEMDLLSEVVYEASADVTEDNVIRTDPVAGQSVKIGQTVTVYVSSGAETVTVPTLVGLSQTAAAEALKDAGLELGSVIQRNDPQSAADTVLEVTNVKEDDEVAPKTAVDLVVASGRVTLPDVTGWTVDAATAKLEELGLTAIPVESADCAATNPATVASMSAAPGDVAVHSEVEIRYCAGE</sequence>
<dbReference type="NCBIfam" id="NF033483">
    <property type="entry name" value="PknB_PASTA_kin"/>
    <property type="match status" value="1"/>
</dbReference>
<dbReference type="CDD" id="cd14014">
    <property type="entry name" value="STKc_PknB_like"/>
    <property type="match status" value="1"/>
</dbReference>
<dbReference type="GO" id="GO:0005524">
    <property type="term" value="F:ATP binding"/>
    <property type="evidence" value="ECO:0007669"/>
    <property type="project" value="UniProtKB-UniRule"/>
</dbReference>
<comment type="catalytic activity">
    <reaction evidence="9">
        <text>L-seryl-[protein] + ATP = O-phospho-L-seryl-[protein] + ADP + H(+)</text>
        <dbReference type="Rhea" id="RHEA:17989"/>
        <dbReference type="Rhea" id="RHEA-COMP:9863"/>
        <dbReference type="Rhea" id="RHEA-COMP:11604"/>
        <dbReference type="ChEBI" id="CHEBI:15378"/>
        <dbReference type="ChEBI" id="CHEBI:29999"/>
        <dbReference type="ChEBI" id="CHEBI:30616"/>
        <dbReference type="ChEBI" id="CHEBI:83421"/>
        <dbReference type="ChEBI" id="CHEBI:456216"/>
        <dbReference type="EC" id="2.7.11.1"/>
    </reaction>
</comment>
<evidence type="ECO:0000313" key="14">
    <source>
        <dbReference type="EMBL" id="GEK86442.1"/>
    </source>
</evidence>
<evidence type="ECO:0000259" key="13">
    <source>
        <dbReference type="PROSITE" id="PS51178"/>
    </source>
</evidence>
<evidence type="ECO:0000256" key="3">
    <source>
        <dbReference type="ARBA" id="ARBA00022679"/>
    </source>
</evidence>
<dbReference type="FunFam" id="1.10.510.10:FF:000021">
    <property type="entry name" value="Serine/threonine protein kinase"/>
    <property type="match status" value="1"/>
</dbReference>
<keyword evidence="6 14" id="KW-0418">Kinase</keyword>
<proteinExistence type="predicted"/>
<dbReference type="PROSITE" id="PS50011">
    <property type="entry name" value="PROTEIN_KINASE_DOM"/>
    <property type="match status" value="1"/>
</dbReference>
<dbReference type="Proteomes" id="UP000321225">
    <property type="component" value="Unassembled WGS sequence"/>
</dbReference>
<evidence type="ECO:0000256" key="11">
    <source>
        <dbReference type="SAM" id="Phobius"/>
    </source>
</evidence>
<dbReference type="SMART" id="SM00220">
    <property type="entry name" value="S_TKc"/>
    <property type="match status" value="1"/>
</dbReference>
<evidence type="ECO:0000256" key="4">
    <source>
        <dbReference type="ARBA" id="ARBA00022737"/>
    </source>
</evidence>
<dbReference type="Gene3D" id="3.30.200.20">
    <property type="entry name" value="Phosphorylase Kinase, domain 1"/>
    <property type="match status" value="1"/>
</dbReference>
<evidence type="ECO:0000256" key="1">
    <source>
        <dbReference type="ARBA" id="ARBA00012513"/>
    </source>
</evidence>
<evidence type="ECO:0000256" key="9">
    <source>
        <dbReference type="ARBA" id="ARBA00048679"/>
    </source>
</evidence>
<keyword evidence="11" id="KW-0812">Transmembrane</keyword>
<dbReference type="RefSeq" id="WP_147039063.1">
    <property type="nucleotide sequence ID" value="NZ_BJUW01000006.1"/>
</dbReference>
<feature type="transmembrane region" description="Helical" evidence="11">
    <location>
        <begin position="336"/>
        <end position="357"/>
    </location>
</feature>
<evidence type="ECO:0000259" key="12">
    <source>
        <dbReference type="PROSITE" id="PS50011"/>
    </source>
</evidence>
<keyword evidence="3" id="KW-0808">Transferase</keyword>
<organism evidence="14 15">
    <name type="scientific">Microbacterium aerolatum</name>
    <dbReference type="NCBI Taxonomy" id="153731"/>
    <lineage>
        <taxon>Bacteria</taxon>
        <taxon>Bacillati</taxon>
        <taxon>Actinomycetota</taxon>
        <taxon>Actinomycetes</taxon>
        <taxon>Micrococcales</taxon>
        <taxon>Microbacteriaceae</taxon>
        <taxon>Microbacterium</taxon>
    </lineage>
</organism>
<keyword evidence="15" id="KW-1185">Reference proteome</keyword>
<dbReference type="EC" id="2.7.11.1" evidence="1"/>
<dbReference type="Pfam" id="PF03793">
    <property type="entry name" value="PASTA"/>
    <property type="match status" value="3"/>
</dbReference>
<reference evidence="14 15" key="1">
    <citation type="submission" date="2019-07" db="EMBL/GenBank/DDBJ databases">
        <title>Whole genome shotgun sequence of Microbacterium aerolatum NBRC 103071.</title>
        <authorList>
            <person name="Hosoyama A."/>
            <person name="Uohara A."/>
            <person name="Ohji S."/>
            <person name="Ichikawa N."/>
        </authorList>
    </citation>
    <scope>NUCLEOTIDE SEQUENCE [LARGE SCALE GENOMIC DNA]</scope>
    <source>
        <strain evidence="14 15">NBRC 103071</strain>
    </source>
</reference>
<dbReference type="AlphaFoldDB" id="A0A511AEI3"/>
<comment type="caution">
    <text evidence="14">The sequence shown here is derived from an EMBL/GenBank/DDBJ whole genome shotgun (WGS) entry which is preliminary data.</text>
</comment>
<dbReference type="Gene3D" id="3.30.10.20">
    <property type="match status" value="3"/>
</dbReference>
<name>A0A511AEI3_9MICO</name>
<gene>
    <name evidence="14" type="ORF">MAE01_16180</name>
</gene>
<protein>
    <recommendedName>
        <fullName evidence="1">non-specific serine/threonine protein kinase</fullName>
        <ecNumber evidence="1">2.7.11.1</ecNumber>
    </recommendedName>
</protein>
<dbReference type="PROSITE" id="PS00108">
    <property type="entry name" value="PROTEIN_KINASE_ST"/>
    <property type="match status" value="1"/>
</dbReference>
<feature type="domain" description="PASTA" evidence="13">
    <location>
        <begin position="366"/>
        <end position="432"/>
    </location>
</feature>
<evidence type="ECO:0000256" key="6">
    <source>
        <dbReference type="ARBA" id="ARBA00022777"/>
    </source>
</evidence>
<dbReference type="PANTHER" id="PTHR43289">
    <property type="entry name" value="MITOGEN-ACTIVATED PROTEIN KINASE KINASE KINASE 20-RELATED"/>
    <property type="match status" value="1"/>
</dbReference>
<evidence type="ECO:0000256" key="2">
    <source>
        <dbReference type="ARBA" id="ARBA00022527"/>
    </source>
</evidence>
<dbReference type="PROSITE" id="PS51178">
    <property type="entry name" value="PASTA"/>
    <property type="match status" value="2"/>
</dbReference>
<comment type="catalytic activity">
    <reaction evidence="8">
        <text>L-threonyl-[protein] + ATP = O-phospho-L-threonyl-[protein] + ADP + H(+)</text>
        <dbReference type="Rhea" id="RHEA:46608"/>
        <dbReference type="Rhea" id="RHEA-COMP:11060"/>
        <dbReference type="Rhea" id="RHEA-COMP:11605"/>
        <dbReference type="ChEBI" id="CHEBI:15378"/>
        <dbReference type="ChEBI" id="CHEBI:30013"/>
        <dbReference type="ChEBI" id="CHEBI:30616"/>
        <dbReference type="ChEBI" id="CHEBI:61977"/>
        <dbReference type="ChEBI" id="CHEBI:456216"/>
        <dbReference type="EC" id="2.7.11.1"/>
    </reaction>
</comment>
<feature type="binding site" evidence="10">
    <location>
        <position position="41"/>
    </location>
    <ligand>
        <name>ATP</name>
        <dbReference type="ChEBI" id="CHEBI:30616"/>
    </ligand>
</feature>
<dbReference type="InterPro" id="IPR017441">
    <property type="entry name" value="Protein_kinase_ATP_BS"/>
</dbReference>
<evidence type="ECO:0000256" key="10">
    <source>
        <dbReference type="PROSITE-ProRule" id="PRU10141"/>
    </source>
</evidence>
<dbReference type="OrthoDB" id="9762169at2"/>
<dbReference type="CDD" id="cd06577">
    <property type="entry name" value="PASTA_pknB"/>
    <property type="match status" value="3"/>
</dbReference>
<dbReference type="FunFam" id="3.30.200.20:FF:000035">
    <property type="entry name" value="Serine/threonine protein kinase Stk1"/>
    <property type="match status" value="1"/>
</dbReference>
<dbReference type="GO" id="GO:0004674">
    <property type="term" value="F:protein serine/threonine kinase activity"/>
    <property type="evidence" value="ECO:0007669"/>
    <property type="project" value="UniProtKB-KW"/>
</dbReference>
<keyword evidence="4" id="KW-0677">Repeat</keyword>
<dbReference type="InterPro" id="IPR000719">
    <property type="entry name" value="Prot_kinase_dom"/>
</dbReference>
<feature type="domain" description="PASTA" evidence="13">
    <location>
        <begin position="433"/>
        <end position="501"/>
    </location>
</feature>
<evidence type="ECO:0000313" key="15">
    <source>
        <dbReference type="Proteomes" id="UP000321225"/>
    </source>
</evidence>
<evidence type="ECO:0000256" key="7">
    <source>
        <dbReference type="ARBA" id="ARBA00022840"/>
    </source>
</evidence>
<keyword evidence="11" id="KW-1133">Transmembrane helix</keyword>
<dbReference type="PROSITE" id="PS00107">
    <property type="entry name" value="PROTEIN_KINASE_ATP"/>
    <property type="match status" value="1"/>
</dbReference>
<dbReference type="InterPro" id="IPR008271">
    <property type="entry name" value="Ser/Thr_kinase_AS"/>
</dbReference>
<keyword evidence="5 10" id="KW-0547">Nucleotide-binding</keyword>
<dbReference type="InterPro" id="IPR011009">
    <property type="entry name" value="Kinase-like_dom_sf"/>
</dbReference>
<dbReference type="SUPFAM" id="SSF56112">
    <property type="entry name" value="Protein kinase-like (PK-like)"/>
    <property type="match status" value="1"/>
</dbReference>
<accession>A0A511AEI3</accession>
<keyword evidence="11" id="KW-0472">Membrane</keyword>
<keyword evidence="7 10" id="KW-0067">ATP-binding</keyword>
<dbReference type="SMART" id="SM00740">
    <property type="entry name" value="PASTA"/>
    <property type="match status" value="3"/>
</dbReference>
<dbReference type="Gene3D" id="1.10.510.10">
    <property type="entry name" value="Transferase(Phosphotransferase) domain 1"/>
    <property type="match status" value="1"/>
</dbReference>
<evidence type="ECO:0000256" key="8">
    <source>
        <dbReference type="ARBA" id="ARBA00047899"/>
    </source>
</evidence>